<evidence type="ECO:0000313" key="2">
    <source>
        <dbReference type="Proteomes" id="UP000828390"/>
    </source>
</evidence>
<proteinExistence type="predicted"/>
<name>A0A9D4H6W5_DREPO</name>
<dbReference type="AlphaFoldDB" id="A0A9D4H6W5"/>
<sequence length="50" mass="5567">MAVEGFKTMTEVRVVRLETTQQEKDNIPHLIKFDCGSKALVTMRGGLLCA</sequence>
<accession>A0A9D4H6W5</accession>
<comment type="caution">
    <text evidence="1">The sequence shown here is derived from an EMBL/GenBank/DDBJ whole genome shotgun (WGS) entry which is preliminary data.</text>
</comment>
<evidence type="ECO:0000313" key="1">
    <source>
        <dbReference type="EMBL" id="KAH3828553.1"/>
    </source>
</evidence>
<organism evidence="1 2">
    <name type="scientific">Dreissena polymorpha</name>
    <name type="common">Zebra mussel</name>
    <name type="synonym">Mytilus polymorpha</name>
    <dbReference type="NCBI Taxonomy" id="45954"/>
    <lineage>
        <taxon>Eukaryota</taxon>
        <taxon>Metazoa</taxon>
        <taxon>Spiralia</taxon>
        <taxon>Lophotrochozoa</taxon>
        <taxon>Mollusca</taxon>
        <taxon>Bivalvia</taxon>
        <taxon>Autobranchia</taxon>
        <taxon>Heteroconchia</taxon>
        <taxon>Euheterodonta</taxon>
        <taxon>Imparidentia</taxon>
        <taxon>Neoheterodontei</taxon>
        <taxon>Myida</taxon>
        <taxon>Dreissenoidea</taxon>
        <taxon>Dreissenidae</taxon>
        <taxon>Dreissena</taxon>
    </lineage>
</organism>
<gene>
    <name evidence="1" type="ORF">DPMN_130534</name>
</gene>
<reference evidence="1" key="2">
    <citation type="submission" date="2020-11" db="EMBL/GenBank/DDBJ databases">
        <authorList>
            <person name="McCartney M.A."/>
            <person name="Auch B."/>
            <person name="Kono T."/>
            <person name="Mallez S."/>
            <person name="Becker A."/>
            <person name="Gohl D.M."/>
            <person name="Silverstein K.A.T."/>
            <person name="Koren S."/>
            <person name="Bechman K.B."/>
            <person name="Herman A."/>
            <person name="Abrahante J.E."/>
            <person name="Garbe J."/>
        </authorList>
    </citation>
    <scope>NUCLEOTIDE SEQUENCE</scope>
    <source>
        <strain evidence="1">Duluth1</strain>
        <tissue evidence="1">Whole animal</tissue>
    </source>
</reference>
<keyword evidence="2" id="KW-1185">Reference proteome</keyword>
<protein>
    <submittedName>
        <fullName evidence="1">Uncharacterized protein</fullName>
    </submittedName>
</protein>
<dbReference type="EMBL" id="JAIWYP010000005">
    <property type="protein sequence ID" value="KAH3828553.1"/>
    <property type="molecule type" value="Genomic_DNA"/>
</dbReference>
<reference evidence="1" key="1">
    <citation type="journal article" date="2019" name="bioRxiv">
        <title>The Genome of the Zebra Mussel, Dreissena polymorpha: A Resource for Invasive Species Research.</title>
        <authorList>
            <person name="McCartney M.A."/>
            <person name="Auch B."/>
            <person name="Kono T."/>
            <person name="Mallez S."/>
            <person name="Zhang Y."/>
            <person name="Obille A."/>
            <person name="Becker A."/>
            <person name="Abrahante J.E."/>
            <person name="Garbe J."/>
            <person name="Badalamenti J.P."/>
            <person name="Herman A."/>
            <person name="Mangelson H."/>
            <person name="Liachko I."/>
            <person name="Sullivan S."/>
            <person name="Sone E.D."/>
            <person name="Koren S."/>
            <person name="Silverstein K.A.T."/>
            <person name="Beckman K.B."/>
            <person name="Gohl D.M."/>
        </authorList>
    </citation>
    <scope>NUCLEOTIDE SEQUENCE</scope>
    <source>
        <strain evidence="1">Duluth1</strain>
        <tissue evidence="1">Whole animal</tissue>
    </source>
</reference>
<dbReference type="Proteomes" id="UP000828390">
    <property type="component" value="Unassembled WGS sequence"/>
</dbReference>